<dbReference type="PANTHER" id="PTHR31642:SF259">
    <property type="entry name" value="PROTEIN ECERIFERUM 2"/>
    <property type="match status" value="1"/>
</dbReference>
<gene>
    <name evidence="2" type="ORF">RJ639_031398</name>
</gene>
<dbReference type="PANTHER" id="PTHR31642">
    <property type="entry name" value="TRICHOTHECENE 3-O-ACETYLTRANSFERASE"/>
    <property type="match status" value="1"/>
</dbReference>
<accession>A0AA88X2E2</accession>
<comment type="caution">
    <text evidence="2">The sequence shown here is derived from an EMBL/GenBank/DDBJ whole genome shotgun (WGS) entry which is preliminary data.</text>
</comment>
<dbReference type="InterPro" id="IPR023213">
    <property type="entry name" value="CAT-like_dom_sf"/>
</dbReference>
<dbReference type="Proteomes" id="UP001188597">
    <property type="component" value="Unassembled WGS sequence"/>
</dbReference>
<evidence type="ECO:0000313" key="3">
    <source>
        <dbReference type="Proteomes" id="UP001188597"/>
    </source>
</evidence>
<reference evidence="2" key="1">
    <citation type="submission" date="2022-12" db="EMBL/GenBank/DDBJ databases">
        <title>Draft genome assemblies for two species of Escallonia (Escalloniales).</title>
        <authorList>
            <person name="Chanderbali A."/>
            <person name="Dervinis C."/>
            <person name="Anghel I."/>
            <person name="Soltis D."/>
            <person name="Soltis P."/>
            <person name="Zapata F."/>
        </authorList>
    </citation>
    <scope>NUCLEOTIDE SEQUENCE</scope>
    <source>
        <strain evidence="2">UCBG64.0493</strain>
        <tissue evidence="2">Leaf</tissue>
    </source>
</reference>
<comment type="similarity">
    <text evidence="1">Belongs to the plant acyltransferase family.</text>
</comment>
<dbReference type="Gene3D" id="3.30.559.10">
    <property type="entry name" value="Chloramphenicol acetyltransferase-like domain"/>
    <property type="match status" value="2"/>
</dbReference>
<name>A0AA88X2E2_9ASTE</name>
<dbReference type="GO" id="GO:0016747">
    <property type="term" value="F:acyltransferase activity, transferring groups other than amino-acyl groups"/>
    <property type="evidence" value="ECO:0007669"/>
    <property type="project" value="TreeGrafter"/>
</dbReference>
<dbReference type="EMBL" id="JAVXUP010000099">
    <property type="protein sequence ID" value="KAK3038302.1"/>
    <property type="molecule type" value="Genomic_DNA"/>
</dbReference>
<keyword evidence="3" id="KW-1185">Reference proteome</keyword>
<evidence type="ECO:0000256" key="1">
    <source>
        <dbReference type="ARBA" id="ARBA00009861"/>
    </source>
</evidence>
<dbReference type="AlphaFoldDB" id="A0AA88X2E2"/>
<organism evidence="2 3">
    <name type="scientific">Escallonia herrerae</name>
    <dbReference type="NCBI Taxonomy" id="1293975"/>
    <lineage>
        <taxon>Eukaryota</taxon>
        <taxon>Viridiplantae</taxon>
        <taxon>Streptophyta</taxon>
        <taxon>Embryophyta</taxon>
        <taxon>Tracheophyta</taxon>
        <taxon>Spermatophyta</taxon>
        <taxon>Magnoliopsida</taxon>
        <taxon>eudicotyledons</taxon>
        <taxon>Gunneridae</taxon>
        <taxon>Pentapetalae</taxon>
        <taxon>asterids</taxon>
        <taxon>campanulids</taxon>
        <taxon>Escalloniales</taxon>
        <taxon>Escalloniaceae</taxon>
        <taxon>Escallonia</taxon>
    </lineage>
</organism>
<sequence>MVSTPTESLVTGLKLSSVVPARITGEDKFHELTNMDLAMKLHYLRGVYFFKSEAVQGLEIFDLKKPMFHLLDLYKPSSGRIRRSEKGRPLIKCNDSGVRIVEAQCIRFTVNEWLAMEDGHSLNHLLTYNHVLGPDLGFSPLVFIQFTRFKCGGLSVGLSWAHILGDAFSASAFINLWGEIAADHFPTQPLNTPDTRKLQFPSPEKPFSMKKVDPVRDYWLATNSCKMGTHSIHLQAEQLDHLLSMSCGISQTAKLLPFEVLSAIMWKSLAKIRGTSEPRVVTICTNSSRERERESPSNSQVISTVEVEADFAVAEADLLQLANMISKQRVDEGSMIQGLMGREKENSDFIVYGANLTFVNLEEARIYGLKLNGQKPISANCTIDGVGEEGVVLVLPGHDDRGGRTLTMVLPQYQVEELKKELKREWDMV</sequence>
<evidence type="ECO:0000313" key="2">
    <source>
        <dbReference type="EMBL" id="KAK3038302.1"/>
    </source>
</evidence>
<dbReference type="InterPro" id="IPR050317">
    <property type="entry name" value="Plant_Fungal_Acyltransferase"/>
</dbReference>
<proteinExistence type="inferred from homology"/>
<dbReference type="Pfam" id="PF02458">
    <property type="entry name" value="Transferase"/>
    <property type="match status" value="1"/>
</dbReference>
<protein>
    <submittedName>
        <fullName evidence="2">Uncharacterized protein</fullName>
    </submittedName>
</protein>